<reference evidence="1" key="1">
    <citation type="submission" date="2021-02" db="EMBL/GenBank/DDBJ databases">
        <authorList>
            <person name="Nowell W R."/>
        </authorList>
    </citation>
    <scope>NUCLEOTIDE SEQUENCE</scope>
</reference>
<dbReference type="AlphaFoldDB" id="A0A821UDJ9"/>
<evidence type="ECO:0000313" key="1">
    <source>
        <dbReference type="EMBL" id="CAF4888539.1"/>
    </source>
</evidence>
<sequence length="314" mass="36047">MPVPPIQPNAPLHNQQQNIPYNNQQLVIPPHMPLPNQPRYNQGANMPFQQAPNNNANQHYGNIPTNSGVGFANQQMNNTYAGLNDPNMSPDSLDTKNKYFELLPFYTNRPTKAYKTIKNKNLDYQMEFTGLSIANIESGTLTNECVANVLSKSGMGNKRNLRRKKAALNKIKRSKLHNNNPMAEVLQVPSTAGLKSSLKDNRTRKILPRQVSLDKFRYEVLFKEGWKTNELATKSIEKCHEIEPDKIPINYDFIALDTSFDENDMEYRLGLIAKAELELKKLYSFQNTDNHEDILVNQNTLFNTQREHRRFKNV</sequence>
<organism evidence="1 2">
    <name type="scientific">Rotaria socialis</name>
    <dbReference type="NCBI Taxonomy" id="392032"/>
    <lineage>
        <taxon>Eukaryota</taxon>
        <taxon>Metazoa</taxon>
        <taxon>Spiralia</taxon>
        <taxon>Gnathifera</taxon>
        <taxon>Rotifera</taxon>
        <taxon>Eurotatoria</taxon>
        <taxon>Bdelloidea</taxon>
        <taxon>Philodinida</taxon>
        <taxon>Philodinidae</taxon>
        <taxon>Rotaria</taxon>
    </lineage>
</organism>
<proteinExistence type="predicted"/>
<gene>
    <name evidence="1" type="ORF">TOA249_LOCUS29818</name>
</gene>
<dbReference type="EMBL" id="CAJOBS010004817">
    <property type="protein sequence ID" value="CAF4888539.1"/>
    <property type="molecule type" value="Genomic_DNA"/>
</dbReference>
<dbReference type="Proteomes" id="UP000663838">
    <property type="component" value="Unassembled WGS sequence"/>
</dbReference>
<comment type="caution">
    <text evidence="1">The sequence shown here is derived from an EMBL/GenBank/DDBJ whole genome shotgun (WGS) entry which is preliminary data.</text>
</comment>
<name>A0A821UDJ9_9BILA</name>
<accession>A0A821UDJ9</accession>
<protein>
    <submittedName>
        <fullName evidence="1">Uncharacterized protein</fullName>
    </submittedName>
</protein>
<evidence type="ECO:0000313" key="2">
    <source>
        <dbReference type="Proteomes" id="UP000663838"/>
    </source>
</evidence>